<gene>
    <name evidence="2" type="ORF">ACOF00016_LOCUS7471</name>
</gene>
<keyword evidence="1" id="KW-1133">Transmembrane helix</keyword>
<organism evidence="2">
    <name type="scientific">Amphora coffeiformis</name>
    <dbReference type="NCBI Taxonomy" id="265554"/>
    <lineage>
        <taxon>Eukaryota</taxon>
        <taxon>Sar</taxon>
        <taxon>Stramenopiles</taxon>
        <taxon>Ochrophyta</taxon>
        <taxon>Bacillariophyta</taxon>
        <taxon>Bacillariophyceae</taxon>
        <taxon>Bacillariophycidae</taxon>
        <taxon>Thalassiophysales</taxon>
        <taxon>Catenulaceae</taxon>
        <taxon>Amphora</taxon>
    </lineage>
</organism>
<keyword evidence="1" id="KW-0472">Membrane</keyword>
<keyword evidence="1" id="KW-0812">Transmembrane</keyword>
<dbReference type="EMBL" id="HBIM01008806">
    <property type="protein sequence ID" value="CAE0409890.1"/>
    <property type="molecule type" value="Transcribed_RNA"/>
</dbReference>
<dbReference type="AlphaFoldDB" id="A0A7S3L5R0"/>
<protein>
    <submittedName>
        <fullName evidence="2">Uncharacterized protein</fullName>
    </submittedName>
</protein>
<accession>A0A7S3L5R0</accession>
<feature type="transmembrane region" description="Helical" evidence="1">
    <location>
        <begin position="109"/>
        <end position="131"/>
    </location>
</feature>
<evidence type="ECO:0000256" key="1">
    <source>
        <dbReference type="SAM" id="Phobius"/>
    </source>
</evidence>
<proteinExistence type="predicted"/>
<sequence length="170" mass="19020">MTVTTETEMTILPGASTGEETSFPVLNTEVERAEGVDLQGAVGENNDNDDDDDDDDDITIIMLDQNVVNESRSRQEDAFAWIDSTAPEMEERRRSVLVRELRRVQRASFLHFVLLCLIPTALLIIVIATVAGEDEVCESDATFCELEPRTFMNAFTTRCVCDAIPIDRED</sequence>
<reference evidence="2" key="1">
    <citation type="submission" date="2021-01" db="EMBL/GenBank/DDBJ databases">
        <authorList>
            <person name="Corre E."/>
            <person name="Pelletier E."/>
            <person name="Niang G."/>
            <person name="Scheremetjew M."/>
            <person name="Finn R."/>
            <person name="Kale V."/>
            <person name="Holt S."/>
            <person name="Cochrane G."/>
            <person name="Meng A."/>
            <person name="Brown T."/>
            <person name="Cohen L."/>
        </authorList>
    </citation>
    <scope>NUCLEOTIDE SEQUENCE</scope>
    <source>
        <strain evidence="2">CCMP127</strain>
    </source>
</reference>
<evidence type="ECO:0000313" key="2">
    <source>
        <dbReference type="EMBL" id="CAE0409890.1"/>
    </source>
</evidence>
<name>A0A7S3L5R0_9STRA</name>